<accession>A0A4Z1GL06</accession>
<feature type="compositionally biased region" description="Basic and acidic residues" evidence="1">
    <location>
        <begin position="661"/>
        <end position="674"/>
    </location>
</feature>
<feature type="compositionally biased region" description="Basic and acidic residues" evidence="1">
    <location>
        <begin position="470"/>
        <end position="489"/>
    </location>
</feature>
<feature type="region of interest" description="Disordered" evidence="1">
    <location>
        <begin position="561"/>
        <end position="605"/>
    </location>
</feature>
<sequence>MLNPFARSKNDLPSMNRHSITAWAHDIIDELQRIGTLNPGNEKAADDLLRVYQNILQFYSWVSTRPRVQVNHSPRPIQPPWTPNDIFTSAHKVWTDLEWELRLEKDGAFIDQMIDHLGWFWNIKNNLVNQARHTRGLSVLPNMETIAEAANYARISSLDRVNTMRIPEARTIPLGSHFPRPMAPASRDNPRNLEALLAGHSTRRGNSGDDIMHSSRTYLSGIPSILQPKTGHLQLPKYSQSVQEQRHSAFPVTLLVKGKQPPSLHPGVQYQPPNARDKPSRNIFNMAGDKYNDGIEYSQTSRVPVGFILPAPQVRDDRYPNRAQGFDGGLKRPVTSIPALEPVFGGRDNHGQDLPTSHEEHLTLSHSGTTRTKTENRFSDTSNSVSAQDKDVIVILDTPSPESTKTRIESLRSRDYACHPSSPVLSPGAEHEVDRPSSARIPPVHSKDTTRHFSFPVNPGTPTNSPINQREVKSAEAKKIRIEPLDRRSAKQGHSSTGGKKQKIATNIGGKKVSATENDLNTPKRNISVPTKDNQGDMKMNNIVKDMETRSISVNVEQDDMTNRSHEVNTKRTEPSNGDYITVSDSHNKRPKIDNNPTTSPSVYASPYTSFLRQYRPSNLNSSTKFGVIRQSAKNKVVENKVVGSGHIDEKIGSENSIGEKALDESKTSSKPVDHNSANENPDSTKYIIEKTVSEDSAGDKLMTEAPIMEDAISVETSRNELASDKPANNKPLPANKNKSKSLYRPFSMR</sequence>
<dbReference type="Proteomes" id="UP000297814">
    <property type="component" value="Unassembled WGS sequence"/>
</dbReference>
<reference evidence="2 3" key="1">
    <citation type="submission" date="2017-12" db="EMBL/GenBank/DDBJ databases">
        <title>Comparative genomics of Botrytis spp.</title>
        <authorList>
            <person name="Valero-Jimenez C.A."/>
            <person name="Tapia P."/>
            <person name="Veloso J."/>
            <person name="Silva-Moreno E."/>
            <person name="Staats M."/>
            <person name="Valdes J.H."/>
            <person name="Van Kan J.A.L."/>
        </authorList>
    </citation>
    <scope>NUCLEOTIDE SEQUENCE [LARGE SCALE GENOMIC DNA]</scope>
    <source>
        <strain evidence="2 3">Bh0001</strain>
    </source>
</reference>
<comment type="caution">
    <text evidence="2">The sequence shown here is derived from an EMBL/GenBank/DDBJ whole genome shotgun (WGS) entry which is preliminary data.</text>
</comment>
<dbReference type="EMBL" id="PQXK01000135">
    <property type="protein sequence ID" value="TGO36120.1"/>
    <property type="molecule type" value="Genomic_DNA"/>
</dbReference>
<keyword evidence="3" id="KW-1185">Reference proteome</keyword>
<proteinExistence type="predicted"/>
<feature type="compositionally biased region" description="Polar residues" evidence="1">
    <location>
        <begin position="515"/>
        <end position="533"/>
    </location>
</feature>
<organism evidence="2 3">
    <name type="scientific">Botrytis hyacinthi</name>
    <dbReference type="NCBI Taxonomy" id="278943"/>
    <lineage>
        <taxon>Eukaryota</taxon>
        <taxon>Fungi</taxon>
        <taxon>Dikarya</taxon>
        <taxon>Ascomycota</taxon>
        <taxon>Pezizomycotina</taxon>
        <taxon>Leotiomycetes</taxon>
        <taxon>Helotiales</taxon>
        <taxon>Sclerotiniaceae</taxon>
        <taxon>Botrytis</taxon>
    </lineage>
</organism>
<feature type="region of interest" description="Disordered" evidence="1">
    <location>
        <begin position="651"/>
        <end position="684"/>
    </location>
</feature>
<evidence type="ECO:0000256" key="1">
    <source>
        <dbReference type="SAM" id="MobiDB-lite"/>
    </source>
</evidence>
<name>A0A4Z1GL06_9HELO</name>
<evidence type="ECO:0000313" key="3">
    <source>
        <dbReference type="Proteomes" id="UP000297814"/>
    </source>
</evidence>
<evidence type="ECO:0000313" key="2">
    <source>
        <dbReference type="EMBL" id="TGO36120.1"/>
    </source>
</evidence>
<feature type="region of interest" description="Disordered" evidence="1">
    <location>
        <begin position="364"/>
        <end position="384"/>
    </location>
</feature>
<gene>
    <name evidence="2" type="ORF">BHYA_0135g00260</name>
</gene>
<protein>
    <submittedName>
        <fullName evidence="2">Uncharacterized protein</fullName>
    </submittedName>
</protein>
<feature type="compositionally biased region" description="Polar residues" evidence="1">
    <location>
        <begin position="595"/>
        <end position="605"/>
    </location>
</feature>
<feature type="compositionally biased region" description="Low complexity" evidence="1">
    <location>
        <begin position="726"/>
        <end position="737"/>
    </location>
</feature>
<feature type="region of interest" description="Disordered" evidence="1">
    <location>
        <begin position="418"/>
        <end position="538"/>
    </location>
</feature>
<feature type="region of interest" description="Disordered" evidence="1">
    <location>
        <begin position="707"/>
        <end position="750"/>
    </location>
</feature>
<dbReference type="AlphaFoldDB" id="A0A4Z1GL06"/>
<feature type="compositionally biased region" description="Basic and acidic residues" evidence="1">
    <location>
        <begin position="561"/>
        <end position="574"/>
    </location>
</feature>